<dbReference type="KEGG" id="sliu:111364586"/>
<dbReference type="OrthoDB" id="7230779at2759"/>
<name>A0A9J7ERM4_SPOLT</name>
<proteinExistence type="predicted"/>
<evidence type="ECO:0000313" key="1">
    <source>
        <dbReference type="Proteomes" id="UP000301870"/>
    </source>
</evidence>
<organism evidence="1 2">
    <name type="scientific">Spodoptera litura</name>
    <name type="common">Asian cotton leafworm</name>
    <dbReference type="NCBI Taxonomy" id="69820"/>
    <lineage>
        <taxon>Eukaryota</taxon>
        <taxon>Metazoa</taxon>
        <taxon>Ecdysozoa</taxon>
        <taxon>Arthropoda</taxon>
        <taxon>Hexapoda</taxon>
        <taxon>Insecta</taxon>
        <taxon>Pterygota</taxon>
        <taxon>Neoptera</taxon>
        <taxon>Endopterygota</taxon>
        <taxon>Lepidoptera</taxon>
        <taxon>Glossata</taxon>
        <taxon>Ditrysia</taxon>
        <taxon>Noctuoidea</taxon>
        <taxon>Noctuidae</taxon>
        <taxon>Amphipyrinae</taxon>
        <taxon>Spodoptera</taxon>
    </lineage>
</organism>
<dbReference type="InterPro" id="IPR031734">
    <property type="entry name" value="MBF2"/>
</dbReference>
<dbReference type="GeneID" id="111364586"/>
<dbReference type="Pfam" id="PF15868">
    <property type="entry name" value="MBF2"/>
    <property type="match status" value="1"/>
</dbReference>
<dbReference type="Proteomes" id="UP000301870">
    <property type="component" value="Chromosome 5"/>
</dbReference>
<protein>
    <submittedName>
        <fullName evidence="2">Uncharacterized protein LOC111364586</fullName>
    </submittedName>
</protein>
<accession>A0A9J7ERM4</accession>
<dbReference type="AlphaFoldDB" id="A0A9J7ERM4"/>
<evidence type="ECO:0000313" key="2">
    <source>
        <dbReference type="RefSeq" id="XP_022837262.1"/>
    </source>
</evidence>
<dbReference type="RefSeq" id="XP_022837262.1">
    <property type="nucleotide sequence ID" value="XM_022981494.1"/>
</dbReference>
<sequence length="174" mass="19054">MLKFSSISQISEMFFKVTLLVSLLYLTSVESNDIRLGFATPYSKKIYSAIKIANPALWQREDDVLISSPNHELIDAVYITDLRPEKDGIAYIEAGGIGSKTVTIALKSPSLLRGYKFAIEVYAQSLHHGYGTNILPIQGAAYPRAGLSGYGSQYPGYPTAYSGVGVYPNNYGKK</sequence>
<gene>
    <name evidence="2" type="primary">LOC111364586</name>
</gene>
<reference evidence="2" key="1">
    <citation type="submission" date="2025-08" db="UniProtKB">
        <authorList>
            <consortium name="RefSeq"/>
        </authorList>
    </citation>
    <scope>IDENTIFICATION</scope>
    <source>
        <strain evidence="2">Ishihara</strain>
        <tissue evidence="2">Whole body</tissue>
    </source>
</reference>
<keyword evidence="1" id="KW-1185">Reference proteome</keyword>